<feature type="transmembrane region" description="Helical" evidence="5">
    <location>
        <begin position="349"/>
        <end position="375"/>
    </location>
</feature>
<sequence>MKSRATQVYIVEDIKKTEPERSEKTSDPVMTIPAQLDDFGPPARFTEQNNPKEALYYDFRAARTNLPRPNGLVGSVLHMLTFGLGAGFHNMHVAYRESGIWTGLVLNVLLAVLVGYCSCILVWSAQKMYGRVQVPVLSYQDLAEATLLLSPCQSVRRFARAFRHLVELTIALHCIGSCCVFVVMIARNLKELVEGTGCLSDEGDPPLTVYIISLVIPCTAVCMVTNLKHLAPFAIIANFYAGAVLLCTMWYCFKYARKSPLDRKGYKNVMGVFEFIGICVFASETTSIALPIENNMNNPREFHRVILLTMPILTSMTMAIGFFGVWHYGDNSIPPILIHFPYKPFPIQLKVFLCLMVYVIYATTFHVGFDILWFYLRKMHLATRYRLYERLYRTILVCVVTAISYSFPNIRRIMGIVGSSCTAPFLFLYPPFIELIIDWAYPGLGQHRWRLLKFLCLFTLGIIITIGGTYYNVLIAFIEVSQGHVHVFDPDEM</sequence>
<dbReference type="RefSeq" id="XP_022828783.1">
    <property type="nucleotide sequence ID" value="XM_022973015.1"/>
</dbReference>
<feature type="transmembrane region" description="Helical" evidence="5">
    <location>
        <begin position="271"/>
        <end position="293"/>
    </location>
</feature>
<feature type="transmembrane region" description="Helical" evidence="5">
    <location>
        <begin position="454"/>
        <end position="478"/>
    </location>
</feature>
<feature type="transmembrane region" description="Helical" evidence="5">
    <location>
        <begin position="100"/>
        <end position="123"/>
    </location>
</feature>
<dbReference type="PANTHER" id="PTHR22950:SF349">
    <property type="entry name" value="AMINO ACID TRANSPORTER TRANSMEMBRANE DOMAIN-CONTAINING PROTEIN"/>
    <property type="match status" value="1"/>
</dbReference>
<dbReference type="GO" id="GO:0005774">
    <property type="term" value="C:vacuolar membrane"/>
    <property type="evidence" value="ECO:0007669"/>
    <property type="project" value="TreeGrafter"/>
</dbReference>
<dbReference type="Pfam" id="PF01490">
    <property type="entry name" value="Aa_trans"/>
    <property type="match status" value="1"/>
</dbReference>
<evidence type="ECO:0000313" key="8">
    <source>
        <dbReference type="RefSeq" id="XP_022828783.1"/>
    </source>
</evidence>
<proteinExistence type="predicted"/>
<keyword evidence="7" id="KW-1185">Reference proteome</keyword>
<keyword evidence="2 5" id="KW-0812">Transmembrane</keyword>
<feature type="transmembrane region" description="Helical" evidence="5">
    <location>
        <begin position="387"/>
        <end position="407"/>
    </location>
</feature>
<dbReference type="Proteomes" id="UP000301870">
    <property type="component" value="Chromosome 26"/>
</dbReference>
<dbReference type="AlphaFoldDB" id="A0A9J7ED13"/>
<evidence type="ECO:0000256" key="4">
    <source>
        <dbReference type="ARBA" id="ARBA00023136"/>
    </source>
</evidence>
<accession>A0A9J7ED13</accession>
<protein>
    <submittedName>
        <fullName evidence="8">Proton-coupled amino acid transporter-like protein pathetic</fullName>
    </submittedName>
</protein>
<feature type="transmembrane region" description="Helical" evidence="5">
    <location>
        <begin position="231"/>
        <end position="251"/>
    </location>
</feature>
<dbReference type="GO" id="GO:0015179">
    <property type="term" value="F:L-amino acid transmembrane transporter activity"/>
    <property type="evidence" value="ECO:0007669"/>
    <property type="project" value="TreeGrafter"/>
</dbReference>
<feature type="transmembrane region" description="Helical" evidence="5">
    <location>
        <begin position="305"/>
        <end position="329"/>
    </location>
</feature>
<comment type="subcellular location">
    <subcellularLocation>
        <location evidence="1">Membrane</location>
        <topology evidence="1">Multi-pass membrane protein</topology>
    </subcellularLocation>
</comment>
<evidence type="ECO:0000256" key="3">
    <source>
        <dbReference type="ARBA" id="ARBA00022989"/>
    </source>
</evidence>
<keyword evidence="3 5" id="KW-1133">Transmembrane helix</keyword>
<keyword evidence="4 5" id="KW-0472">Membrane</keyword>
<evidence type="ECO:0000256" key="1">
    <source>
        <dbReference type="ARBA" id="ARBA00004141"/>
    </source>
</evidence>
<dbReference type="KEGG" id="sliu:111358108"/>
<evidence type="ECO:0000259" key="6">
    <source>
        <dbReference type="Pfam" id="PF01490"/>
    </source>
</evidence>
<dbReference type="PANTHER" id="PTHR22950">
    <property type="entry name" value="AMINO ACID TRANSPORTER"/>
    <property type="match status" value="1"/>
</dbReference>
<evidence type="ECO:0000313" key="7">
    <source>
        <dbReference type="Proteomes" id="UP000301870"/>
    </source>
</evidence>
<feature type="transmembrane region" description="Helical" evidence="5">
    <location>
        <begin position="413"/>
        <end position="433"/>
    </location>
</feature>
<dbReference type="InterPro" id="IPR013057">
    <property type="entry name" value="AA_transpt_TM"/>
</dbReference>
<feature type="transmembrane region" description="Helical" evidence="5">
    <location>
        <begin position="70"/>
        <end position="88"/>
    </location>
</feature>
<evidence type="ECO:0000256" key="5">
    <source>
        <dbReference type="SAM" id="Phobius"/>
    </source>
</evidence>
<gene>
    <name evidence="8" type="primary">LOC111358108</name>
</gene>
<organism evidence="7 8">
    <name type="scientific">Spodoptera litura</name>
    <name type="common">Asian cotton leafworm</name>
    <dbReference type="NCBI Taxonomy" id="69820"/>
    <lineage>
        <taxon>Eukaryota</taxon>
        <taxon>Metazoa</taxon>
        <taxon>Ecdysozoa</taxon>
        <taxon>Arthropoda</taxon>
        <taxon>Hexapoda</taxon>
        <taxon>Insecta</taxon>
        <taxon>Pterygota</taxon>
        <taxon>Neoptera</taxon>
        <taxon>Endopterygota</taxon>
        <taxon>Lepidoptera</taxon>
        <taxon>Glossata</taxon>
        <taxon>Ditrysia</taxon>
        <taxon>Noctuoidea</taxon>
        <taxon>Noctuidae</taxon>
        <taxon>Amphipyrinae</taxon>
        <taxon>Spodoptera</taxon>
    </lineage>
</organism>
<reference evidence="8" key="1">
    <citation type="submission" date="2025-08" db="UniProtKB">
        <authorList>
            <consortium name="RefSeq"/>
        </authorList>
    </citation>
    <scope>IDENTIFICATION</scope>
    <source>
        <strain evidence="8">Ishihara</strain>
        <tissue evidence="8">Whole body</tissue>
    </source>
</reference>
<feature type="transmembrane region" description="Helical" evidence="5">
    <location>
        <begin position="207"/>
        <end position="224"/>
    </location>
</feature>
<feature type="transmembrane region" description="Helical" evidence="5">
    <location>
        <begin position="165"/>
        <end position="187"/>
    </location>
</feature>
<evidence type="ECO:0000256" key="2">
    <source>
        <dbReference type="ARBA" id="ARBA00022692"/>
    </source>
</evidence>
<dbReference type="GeneID" id="111358108"/>
<name>A0A9J7ED13_SPOLT</name>
<dbReference type="OrthoDB" id="10264777at2759"/>
<feature type="domain" description="Amino acid transporter transmembrane" evidence="6">
    <location>
        <begin position="75"/>
        <end position="470"/>
    </location>
</feature>